<feature type="transmembrane region" description="Helical" evidence="11">
    <location>
        <begin position="115"/>
        <end position="137"/>
    </location>
</feature>
<evidence type="ECO:0000256" key="5">
    <source>
        <dbReference type="ARBA" id="ARBA00022989"/>
    </source>
</evidence>
<dbReference type="AlphaFoldDB" id="A0A8J8CK46"/>
<evidence type="ECO:0000313" key="14">
    <source>
        <dbReference type="EMBL" id="NDJ18246.1"/>
    </source>
</evidence>
<feature type="domain" description="PEP-utilising enzyme mobile" evidence="12">
    <location>
        <begin position="893"/>
        <end position="963"/>
    </location>
</feature>
<dbReference type="SUPFAM" id="SSF52009">
    <property type="entry name" value="Phosphohistidine domain"/>
    <property type="match status" value="1"/>
</dbReference>
<name>A0A8J8CK46_9CYAN</name>
<dbReference type="InterPro" id="IPR002192">
    <property type="entry name" value="PPDK_AMP/ATP-bd"/>
</dbReference>
<dbReference type="SMART" id="SM01207">
    <property type="entry name" value="G3P_acyltransf"/>
    <property type="match status" value="1"/>
</dbReference>
<evidence type="ECO:0000256" key="10">
    <source>
        <dbReference type="SAM" id="MobiDB-lite"/>
    </source>
</evidence>
<reference evidence="14" key="1">
    <citation type="submission" date="2019-12" db="EMBL/GenBank/DDBJ databases">
        <title>High-Quality draft genome sequences of three cyanobacteria isolated from the limestone walls of the Old Cathedral of Coimbra.</title>
        <authorList>
            <person name="Tiago I."/>
            <person name="Soares F."/>
            <person name="Portugal A."/>
        </authorList>
    </citation>
    <scope>NUCLEOTIDE SEQUENCE</scope>
    <source>
        <strain evidence="14">A</strain>
    </source>
</reference>
<keyword evidence="5 11" id="KW-1133">Transmembrane helix</keyword>
<dbReference type="InterPro" id="IPR013815">
    <property type="entry name" value="ATP_grasp_subdomain_1"/>
</dbReference>
<evidence type="ECO:0000256" key="2">
    <source>
        <dbReference type="ARBA" id="ARBA00022516"/>
    </source>
</evidence>
<dbReference type="RefSeq" id="WP_162423768.1">
    <property type="nucleotide sequence ID" value="NZ_WVIE01000014.1"/>
</dbReference>
<feature type="region of interest" description="Disordered" evidence="10">
    <location>
        <begin position="739"/>
        <end position="759"/>
    </location>
</feature>
<dbReference type="GO" id="GO:0008654">
    <property type="term" value="P:phospholipid biosynthetic process"/>
    <property type="evidence" value="ECO:0007669"/>
    <property type="project" value="UniProtKB-KW"/>
</dbReference>
<evidence type="ECO:0000256" key="11">
    <source>
        <dbReference type="SAM" id="Phobius"/>
    </source>
</evidence>
<dbReference type="Gene3D" id="3.30.470.20">
    <property type="entry name" value="ATP-grasp fold, B domain"/>
    <property type="match status" value="1"/>
</dbReference>
<feature type="transmembrane region" description="Helical" evidence="11">
    <location>
        <begin position="87"/>
        <end position="103"/>
    </location>
</feature>
<sequence>MTLTQVWGSLLIFVLCPVLGGLPLIEWITYALARKRLSRIGTKNVSVSAAFYHGGKVAGILAVVSEALKGILAVVLARSFFPNQPEWELIALIALVFGRYWIGKGAGTTNVTWGYIVHDPITAFLTFLIGGIGFTILRERQLGRFAVLMLFPLITAARHMDSALIGASICLAGLMGWIYTQMPDDLDLQPNTAQTDSQTMFKFFRGDRAILSLDQPLRADKVGEKAATLSRLKLLGYPVPMGWVLLPGDDPQPLIERLQPSEQDPLVVRSSAIGEDSELASAAGQYETVLGITQRSQLLPAITHCLASYDQPAAVNYRRDRGMSDTSMVVLIQQQVRGVFSGVAFSRDPIARQGDAVVIEALPGSADRVVSGQVTPESYQVLVSGALASDWRLPDEQTLEVQGRGNVPPRLIQQVAYLARHLEQHYHGIPQDIEWSYDGQTLWLLQSRPITTLLPIWTRKIAAEVIPGAIRPLTWSINRPLTCGVWGRLFALVLGVRSQGLDFNETATLHYSHAYFNATLLGQTFLRMGLPPESLEFLTRGAAFSKPPLFSTLKNIPGLLKLIGRELRLEKDFQQEAQHYFSPALTQFATYPTTELSPLDVLKRIDTILDLLKRATYYSILAPLSAALRASMFKVAEDEIDNSRTPEVAALRSLQDIATCARALDSATALNTETMDAAHLFQQLEQTPQGQQVLGKFEAFLEQYGYLSEVGTDIAVPTWREDPTPLRAVFAQFYLNPTERSQTPTPRSGQSVPRQKSRVQRRVDLKGRVTEVYSRLLAELRWSFVALEQHWLQSGVLERPGDIFFLTYDEVRHAIDAEPASIGSREIEHRRDRFEHDRHLAQVPQLVYGDDPPAPKLETWQASETLQGIGASPGQREGRIQILRSLSAAVRLDRDTILVVPYTDSGWAAILAQVGGLISEAGGRLSHGAIVAREYRIPAVMDIPNATSLLRDGQQVRIDGQRGTVEIL</sequence>
<keyword evidence="7 11" id="KW-0472">Membrane</keyword>
<dbReference type="GO" id="GO:0016301">
    <property type="term" value="F:kinase activity"/>
    <property type="evidence" value="ECO:0007669"/>
    <property type="project" value="InterPro"/>
</dbReference>
<evidence type="ECO:0000256" key="4">
    <source>
        <dbReference type="ARBA" id="ARBA00022692"/>
    </source>
</evidence>
<feature type="transmembrane region" description="Helical" evidence="11">
    <location>
        <begin position="6"/>
        <end position="33"/>
    </location>
</feature>
<evidence type="ECO:0000256" key="9">
    <source>
        <dbReference type="ARBA" id="ARBA00023264"/>
    </source>
</evidence>
<gene>
    <name evidence="14" type="ORF">GS601_13250</name>
</gene>
<dbReference type="Pfam" id="PF01326">
    <property type="entry name" value="PPDK_N"/>
    <property type="match status" value="1"/>
</dbReference>
<dbReference type="InterPro" id="IPR051549">
    <property type="entry name" value="PEP_Utilizing_Enz"/>
</dbReference>
<keyword evidence="6" id="KW-0443">Lipid metabolism</keyword>
<dbReference type="InterPro" id="IPR003811">
    <property type="entry name" value="G3P_acylTferase_PlsY"/>
</dbReference>
<keyword evidence="3" id="KW-0808">Transferase</keyword>
<dbReference type="Pfam" id="PF00391">
    <property type="entry name" value="PEP-utilizers"/>
    <property type="match status" value="1"/>
</dbReference>
<evidence type="ECO:0000313" key="15">
    <source>
        <dbReference type="Proteomes" id="UP000646053"/>
    </source>
</evidence>
<dbReference type="Gene3D" id="3.30.1490.20">
    <property type="entry name" value="ATP-grasp fold, A domain"/>
    <property type="match status" value="1"/>
</dbReference>
<keyword evidence="8" id="KW-0594">Phospholipid biosynthesis</keyword>
<keyword evidence="1" id="KW-1003">Cell membrane</keyword>
<keyword evidence="9" id="KW-1208">Phospholipid metabolism</keyword>
<keyword evidence="15" id="KW-1185">Reference proteome</keyword>
<dbReference type="Gene3D" id="3.50.30.10">
    <property type="entry name" value="Phosphohistidine domain"/>
    <property type="match status" value="1"/>
</dbReference>
<proteinExistence type="predicted"/>
<dbReference type="PANTHER" id="PTHR43615:SF1">
    <property type="entry name" value="PPDK_N DOMAIN-CONTAINING PROTEIN"/>
    <property type="match status" value="1"/>
</dbReference>
<keyword evidence="4 11" id="KW-0812">Transmembrane</keyword>
<evidence type="ECO:0000259" key="13">
    <source>
        <dbReference type="Pfam" id="PF01326"/>
    </source>
</evidence>
<keyword evidence="14" id="KW-0670">Pyruvate</keyword>
<keyword evidence="2" id="KW-0444">Lipid biosynthesis</keyword>
<organism evidence="14 15">
    <name type="scientific">Myxacorys almedinensis A</name>
    <dbReference type="NCBI Taxonomy" id="2690445"/>
    <lineage>
        <taxon>Bacteria</taxon>
        <taxon>Bacillati</taxon>
        <taxon>Cyanobacteriota</taxon>
        <taxon>Cyanophyceae</taxon>
        <taxon>Leptolyngbyales</taxon>
        <taxon>Leptolyngbyaceae</taxon>
        <taxon>Myxacorys</taxon>
        <taxon>Myxacorys almedinensis</taxon>
    </lineage>
</organism>
<evidence type="ECO:0000256" key="8">
    <source>
        <dbReference type="ARBA" id="ARBA00023209"/>
    </source>
</evidence>
<dbReference type="Pfam" id="PF02660">
    <property type="entry name" value="G3P_acyltransf"/>
    <property type="match status" value="1"/>
</dbReference>
<dbReference type="SUPFAM" id="SSF56059">
    <property type="entry name" value="Glutathione synthetase ATP-binding domain-like"/>
    <property type="match status" value="1"/>
</dbReference>
<accession>A0A8J8CK46</accession>
<evidence type="ECO:0000256" key="3">
    <source>
        <dbReference type="ARBA" id="ARBA00022679"/>
    </source>
</evidence>
<dbReference type="GO" id="GO:0005886">
    <property type="term" value="C:plasma membrane"/>
    <property type="evidence" value="ECO:0007669"/>
    <property type="project" value="InterPro"/>
</dbReference>
<dbReference type="PANTHER" id="PTHR43615">
    <property type="entry name" value="PHOSPHOENOLPYRUVATE SYNTHASE-RELATED"/>
    <property type="match status" value="1"/>
</dbReference>
<evidence type="ECO:0000256" key="6">
    <source>
        <dbReference type="ARBA" id="ARBA00023098"/>
    </source>
</evidence>
<comment type="caution">
    <text evidence="14">The sequence shown here is derived from an EMBL/GenBank/DDBJ whole genome shotgun (WGS) entry which is preliminary data.</text>
</comment>
<dbReference type="EMBL" id="WVIE01000014">
    <property type="protein sequence ID" value="NDJ18246.1"/>
    <property type="molecule type" value="Genomic_DNA"/>
</dbReference>
<dbReference type="InterPro" id="IPR036637">
    <property type="entry name" value="Phosphohistidine_dom_sf"/>
</dbReference>
<evidence type="ECO:0000259" key="12">
    <source>
        <dbReference type="Pfam" id="PF00391"/>
    </source>
</evidence>
<evidence type="ECO:0000256" key="1">
    <source>
        <dbReference type="ARBA" id="ARBA00022475"/>
    </source>
</evidence>
<evidence type="ECO:0000256" key="7">
    <source>
        <dbReference type="ARBA" id="ARBA00023136"/>
    </source>
</evidence>
<feature type="domain" description="Pyruvate phosphate dikinase AMP/ATP-binding" evidence="13">
    <location>
        <begin position="262"/>
        <end position="453"/>
    </location>
</feature>
<protein>
    <submittedName>
        <fullName evidence="14">Pyruvate phosphate dikinase PEP/pyruvate-binding protein</fullName>
    </submittedName>
</protein>
<feature type="compositionally biased region" description="Polar residues" evidence="10">
    <location>
        <begin position="739"/>
        <end position="754"/>
    </location>
</feature>
<dbReference type="InterPro" id="IPR008279">
    <property type="entry name" value="PEP-util_enz_mobile_dom"/>
</dbReference>
<dbReference type="GO" id="GO:0043772">
    <property type="term" value="F:acyl-phosphate glycerol-3-phosphate acyltransferase activity"/>
    <property type="evidence" value="ECO:0007669"/>
    <property type="project" value="InterPro"/>
</dbReference>
<dbReference type="Proteomes" id="UP000646053">
    <property type="component" value="Unassembled WGS sequence"/>
</dbReference>
<dbReference type="GO" id="GO:0005524">
    <property type="term" value="F:ATP binding"/>
    <property type="evidence" value="ECO:0007669"/>
    <property type="project" value="InterPro"/>
</dbReference>